<evidence type="ECO:0000256" key="9">
    <source>
        <dbReference type="ARBA" id="ARBA00022840"/>
    </source>
</evidence>
<dbReference type="InterPro" id="IPR014729">
    <property type="entry name" value="Rossmann-like_a/b/a_fold"/>
</dbReference>
<feature type="domain" description="Cysteinyl-tRNA synthetase class Ia DALR" evidence="13">
    <location>
        <begin position="399"/>
        <end position="454"/>
    </location>
</feature>
<dbReference type="SUPFAM" id="SSF47323">
    <property type="entry name" value="Anticodon-binding domain of a subclass of class I aminoacyl-tRNA synthetases"/>
    <property type="match status" value="1"/>
</dbReference>
<dbReference type="InterPro" id="IPR009080">
    <property type="entry name" value="tRNAsynth_Ia_anticodon-bd"/>
</dbReference>
<keyword evidence="9 12" id="KW-0067">ATP-binding</keyword>
<keyword evidence="6 12" id="KW-0479">Metal-binding</keyword>
<gene>
    <name evidence="12 14" type="primary">cysS</name>
    <name evidence="14" type="ordered locus">TPEGAU_0091</name>
</gene>
<evidence type="ECO:0000256" key="4">
    <source>
        <dbReference type="ARBA" id="ARBA00022490"/>
    </source>
</evidence>
<evidence type="ECO:0000256" key="1">
    <source>
        <dbReference type="ARBA" id="ARBA00004496"/>
    </source>
</evidence>
<feature type="short sequence motif" description="'HIGH' region" evidence="12">
    <location>
        <begin position="31"/>
        <end position="41"/>
    </location>
</feature>
<evidence type="ECO:0000256" key="11">
    <source>
        <dbReference type="ARBA" id="ARBA00023146"/>
    </source>
</evidence>
<dbReference type="InterPro" id="IPR024909">
    <property type="entry name" value="Cys-tRNA/MSH_ligase"/>
</dbReference>
<evidence type="ECO:0000259" key="13">
    <source>
        <dbReference type="SMART" id="SM00840"/>
    </source>
</evidence>
<evidence type="ECO:0000256" key="2">
    <source>
        <dbReference type="ARBA" id="ARBA00005594"/>
    </source>
</evidence>
<sequence>MALRVYNTLTRQQEHFQPWEHGHVRLYGCGPTVYNYPHLGNLRAYVFQDTVRRTLHFLGYRVTYVMNITDVGHLESDADSGEDKLVRSAQAHGHSVLQVAAHYRAAFFRDTALLGIEEPSIVCNASDCIQDMIAFIEQLLARGHAYCAGGNVYFDVRSFPSYESFGSAAVEDVQEGEDAARARVAHDTHKRDARDFVLWFTRSKFVRHALTWDSPWGRGYPGWHIGCSAMSMKFLGPRCDIHIGGVDHIRVHHRNERAQCEAITGAPWVRYWLHHEFLLMQLQKRAVHADMGSSVVSSFSKMSKSCGQFLTLSSLQERGFQPADFRFFLLSGQYRTQLAFSWDALKTARAARRSFVRRVARVVDAARATTGSVRGTSAECAAERVCESRASESELLLTDFRAALEDDFSTPRALSALQKLVRDTSVPPSLCVSALQVADTVLGLGIIQEATASLSAQVPAGDTLPQRPLPSEEWIGQLVRARAHARQTRDFPRADEIRRQLKAEGIELEDTHLGTIWKRV</sequence>
<keyword evidence="8 12" id="KW-0862">Zinc</keyword>
<dbReference type="AlphaFoldDB" id="A0AAU8PHP2"/>
<dbReference type="HAMAP" id="MF_00041">
    <property type="entry name" value="Cys_tRNA_synth"/>
    <property type="match status" value="1"/>
</dbReference>
<feature type="binding site" evidence="12">
    <location>
        <position position="29"/>
    </location>
    <ligand>
        <name>Zn(2+)</name>
        <dbReference type="ChEBI" id="CHEBI:29105"/>
    </ligand>
</feature>
<keyword evidence="4 12" id="KW-0963">Cytoplasm</keyword>
<dbReference type="PANTHER" id="PTHR10890">
    <property type="entry name" value="CYSTEINYL-TRNA SYNTHETASE"/>
    <property type="match status" value="1"/>
</dbReference>
<dbReference type="NCBIfam" id="TIGR00435">
    <property type="entry name" value="cysS"/>
    <property type="match status" value="1"/>
</dbReference>
<proteinExistence type="inferred from homology"/>
<dbReference type="GO" id="GO:0005524">
    <property type="term" value="F:ATP binding"/>
    <property type="evidence" value="ECO:0007669"/>
    <property type="project" value="UniProtKB-UniRule"/>
</dbReference>
<accession>A0AAU8PHP2</accession>
<dbReference type="GO" id="GO:0008270">
    <property type="term" value="F:zinc ion binding"/>
    <property type="evidence" value="ECO:0007669"/>
    <property type="project" value="UniProtKB-UniRule"/>
</dbReference>
<evidence type="ECO:0000256" key="5">
    <source>
        <dbReference type="ARBA" id="ARBA00022598"/>
    </source>
</evidence>
<dbReference type="InterPro" id="IPR015273">
    <property type="entry name" value="Cys-tRNA-synt_Ia_DALR"/>
</dbReference>
<dbReference type="PRINTS" id="PR00983">
    <property type="entry name" value="TRNASYNTHCYS"/>
</dbReference>
<evidence type="ECO:0000256" key="7">
    <source>
        <dbReference type="ARBA" id="ARBA00022741"/>
    </source>
</evidence>
<keyword evidence="10 12" id="KW-0648">Protein biosynthesis</keyword>
<dbReference type="EC" id="6.1.1.16" evidence="12"/>
<feature type="binding site" evidence="12">
    <location>
        <position position="256"/>
    </location>
    <ligand>
        <name>Zn(2+)</name>
        <dbReference type="ChEBI" id="CHEBI:29105"/>
    </ligand>
</feature>
<dbReference type="GO" id="GO:0005829">
    <property type="term" value="C:cytosol"/>
    <property type="evidence" value="ECO:0007669"/>
    <property type="project" value="TreeGrafter"/>
</dbReference>
<comment type="subunit">
    <text evidence="3 12">Monomer.</text>
</comment>
<dbReference type="RefSeq" id="WP_010881540.1">
    <property type="nucleotide sequence ID" value="NC_016843.1"/>
</dbReference>
<comment type="cofactor">
    <cofactor evidence="12">
        <name>Zn(2+)</name>
        <dbReference type="ChEBI" id="CHEBI:29105"/>
    </cofactor>
    <text evidence="12">Binds 1 zinc ion per subunit.</text>
</comment>
<reference evidence="15" key="1">
    <citation type="journal article" date="2012" name="PLoS Negl. Trop. Dis.">
        <title>Whole genome sequences of three Treponema pallidum ssp. pertenue strains: yaws and syphilis treponemes differ in less than 0.2% of the genome sequence.</title>
        <authorList>
            <person name="Cejkova D."/>
            <person name="Zobanikova M."/>
            <person name="Chen L."/>
            <person name="Pospisilova P."/>
            <person name="Strouhal M."/>
            <person name="Qin X."/>
            <person name="Mikalova L."/>
            <person name="Norris S.J."/>
            <person name="Muzny D.M."/>
            <person name="Gibbs R.A."/>
            <person name="Fulton L.L."/>
            <person name="Sodergren E."/>
            <person name="Weinstock G.M."/>
            <person name="Smajs D."/>
        </authorList>
    </citation>
    <scope>NUCLEOTIDE SEQUENCE [LARGE SCALE GENOMIC DNA]</scope>
    <source>
        <strain evidence="15">Gauthier</strain>
    </source>
</reference>
<feature type="binding site" evidence="12">
    <location>
        <position position="252"/>
    </location>
    <ligand>
        <name>Zn(2+)</name>
        <dbReference type="ChEBI" id="CHEBI:29105"/>
    </ligand>
</feature>
<dbReference type="SMR" id="A0AAU8PHP2"/>
<dbReference type="GO" id="GO:0006423">
    <property type="term" value="P:cysteinyl-tRNA aminoacylation"/>
    <property type="evidence" value="ECO:0007669"/>
    <property type="project" value="UniProtKB-UniRule"/>
</dbReference>
<dbReference type="Gene3D" id="1.20.120.1910">
    <property type="entry name" value="Cysteine-tRNA ligase, C-terminal anti-codon recognition domain"/>
    <property type="match status" value="1"/>
</dbReference>
<protein>
    <recommendedName>
        <fullName evidence="12">Cysteine--tRNA ligase</fullName>
        <ecNumber evidence="12">6.1.1.16</ecNumber>
    </recommendedName>
    <alternativeName>
        <fullName evidence="12">Cysteinyl-tRNA synthetase</fullName>
        <shortName evidence="12">CysRS</shortName>
    </alternativeName>
</protein>
<dbReference type="GO" id="GO:0004817">
    <property type="term" value="F:cysteine-tRNA ligase activity"/>
    <property type="evidence" value="ECO:0007669"/>
    <property type="project" value="UniProtKB-UniRule"/>
</dbReference>
<feature type="binding site" evidence="12">
    <location>
        <position position="304"/>
    </location>
    <ligand>
        <name>ATP</name>
        <dbReference type="ChEBI" id="CHEBI:30616"/>
    </ligand>
</feature>
<dbReference type="NCBIfam" id="NF011108">
    <property type="entry name" value="PRK14536.1"/>
    <property type="match status" value="1"/>
</dbReference>
<dbReference type="CDD" id="cd00672">
    <property type="entry name" value="CysRS_core"/>
    <property type="match status" value="1"/>
</dbReference>
<evidence type="ECO:0000256" key="10">
    <source>
        <dbReference type="ARBA" id="ARBA00022917"/>
    </source>
</evidence>
<evidence type="ECO:0000313" key="14">
    <source>
        <dbReference type="EMBL" id="AEZ59346.1"/>
    </source>
</evidence>
<dbReference type="Proteomes" id="UP000008192">
    <property type="component" value="Chromosome"/>
</dbReference>
<feature type="binding site" evidence="12">
    <location>
        <position position="227"/>
    </location>
    <ligand>
        <name>Zn(2+)</name>
        <dbReference type="ChEBI" id="CHEBI:29105"/>
    </ligand>
</feature>
<evidence type="ECO:0000256" key="12">
    <source>
        <dbReference type="HAMAP-Rule" id="MF_00041"/>
    </source>
</evidence>
<evidence type="ECO:0000256" key="3">
    <source>
        <dbReference type="ARBA" id="ARBA00011245"/>
    </source>
</evidence>
<dbReference type="EMBL" id="CP002376">
    <property type="protein sequence ID" value="AEZ59346.1"/>
    <property type="molecule type" value="Genomic_DNA"/>
</dbReference>
<keyword evidence="5 12" id="KW-0436">Ligase</keyword>
<evidence type="ECO:0000256" key="6">
    <source>
        <dbReference type="ARBA" id="ARBA00022723"/>
    </source>
</evidence>
<comment type="similarity">
    <text evidence="2 12">Belongs to the class-I aminoacyl-tRNA synthetase family.</text>
</comment>
<evidence type="ECO:0000313" key="15">
    <source>
        <dbReference type="Proteomes" id="UP000008192"/>
    </source>
</evidence>
<organism evidence="14 15">
    <name type="scientific">Treponema pallidum subsp. pertenue (strain Gauthier)</name>
    <dbReference type="NCBI Taxonomy" id="491080"/>
    <lineage>
        <taxon>Bacteria</taxon>
        <taxon>Pseudomonadati</taxon>
        <taxon>Spirochaetota</taxon>
        <taxon>Spirochaetia</taxon>
        <taxon>Spirochaetales</taxon>
        <taxon>Treponemataceae</taxon>
        <taxon>Treponema</taxon>
    </lineage>
</organism>
<feature type="short sequence motif" description="'KMSKS' region" evidence="12">
    <location>
        <begin position="301"/>
        <end position="305"/>
    </location>
</feature>
<dbReference type="InterPro" id="IPR015803">
    <property type="entry name" value="Cys-tRNA-ligase"/>
</dbReference>
<keyword evidence="11 12" id="KW-0030">Aminoacyl-tRNA synthetase</keyword>
<dbReference type="SUPFAM" id="SSF52374">
    <property type="entry name" value="Nucleotidylyl transferase"/>
    <property type="match status" value="1"/>
</dbReference>
<evidence type="ECO:0000256" key="8">
    <source>
        <dbReference type="ARBA" id="ARBA00022833"/>
    </source>
</evidence>
<dbReference type="Pfam" id="PF01406">
    <property type="entry name" value="tRNA-synt_1e"/>
    <property type="match status" value="1"/>
</dbReference>
<keyword evidence="7 12" id="KW-0547">Nucleotide-binding</keyword>
<comment type="catalytic activity">
    <reaction evidence="12">
        <text>tRNA(Cys) + L-cysteine + ATP = L-cysteinyl-tRNA(Cys) + AMP + diphosphate</text>
        <dbReference type="Rhea" id="RHEA:17773"/>
        <dbReference type="Rhea" id="RHEA-COMP:9661"/>
        <dbReference type="Rhea" id="RHEA-COMP:9679"/>
        <dbReference type="ChEBI" id="CHEBI:30616"/>
        <dbReference type="ChEBI" id="CHEBI:33019"/>
        <dbReference type="ChEBI" id="CHEBI:35235"/>
        <dbReference type="ChEBI" id="CHEBI:78442"/>
        <dbReference type="ChEBI" id="CHEBI:78517"/>
        <dbReference type="ChEBI" id="CHEBI:456215"/>
        <dbReference type="EC" id="6.1.1.16"/>
    </reaction>
</comment>
<comment type="subcellular location">
    <subcellularLocation>
        <location evidence="1 12">Cytoplasm</location>
    </subcellularLocation>
</comment>
<dbReference type="KEGG" id="tpg:TPEGAU_0091"/>
<dbReference type="InterPro" id="IPR032678">
    <property type="entry name" value="tRNA-synt_1_cat_dom"/>
</dbReference>
<dbReference type="PANTHER" id="PTHR10890:SF3">
    <property type="entry name" value="CYSTEINE--TRNA LIGASE, CYTOPLASMIC"/>
    <property type="match status" value="1"/>
</dbReference>
<dbReference type="SMART" id="SM00840">
    <property type="entry name" value="DALR_2"/>
    <property type="match status" value="1"/>
</dbReference>
<dbReference type="GeneID" id="93875885"/>
<dbReference type="Gene3D" id="3.40.50.620">
    <property type="entry name" value="HUPs"/>
    <property type="match status" value="1"/>
</dbReference>
<name>A0AAU8PHP2_TREPG</name>